<name>A0ABQ2D902_9DEIO</name>
<organism evidence="1 2">
    <name type="scientific">Deinococcus roseus</name>
    <dbReference type="NCBI Taxonomy" id="392414"/>
    <lineage>
        <taxon>Bacteria</taxon>
        <taxon>Thermotogati</taxon>
        <taxon>Deinococcota</taxon>
        <taxon>Deinococci</taxon>
        <taxon>Deinococcales</taxon>
        <taxon>Deinococcaceae</taxon>
        <taxon>Deinococcus</taxon>
    </lineage>
</organism>
<dbReference type="Proteomes" id="UP000632222">
    <property type="component" value="Unassembled WGS sequence"/>
</dbReference>
<comment type="caution">
    <text evidence="1">The sequence shown here is derived from an EMBL/GenBank/DDBJ whole genome shotgun (WGS) entry which is preliminary data.</text>
</comment>
<keyword evidence="2" id="KW-1185">Reference proteome</keyword>
<dbReference type="RefSeq" id="WP_189005236.1">
    <property type="nucleotide sequence ID" value="NZ_BMOD01000018.1"/>
</dbReference>
<evidence type="ECO:0000313" key="2">
    <source>
        <dbReference type="Proteomes" id="UP000632222"/>
    </source>
</evidence>
<accession>A0ABQ2D902</accession>
<proteinExistence type="predicted"/>
<evidence type="ECO:0000313" key="1">
    <source>
        <dbReference type="EMBL" id="GGJ47706.1"/>
    </source>
</evidence>
<dbReference type="EMBL" id="BMOD01000018">
    <property type="protein sequence ID" value="GGJ47706.1"/>
    <property type="molecule type" value="Genomic_DNA"/>
</dbReference>
<sequence length="199" mass="22178">MTNLERRMELQEQVLKHLAEHTDVYVQTMITAEEVAKALTVNFREVCGAMHALHQRGLIVFPFENSPSYHAHISAQGQDLVRHGPPPVAQNITNHFYQAVHAVQQGNEGTQTLHVNVQSDVARSIRKLRSVTSFRTSDLRVLISEQLMDLQDDIQEASPKASRIFSALTTLLALAGDDPGVVEEVSRLGQLLGVKFPHE</sequence>
<gene>
    <name evidence="1" type="ORF">GCM10008938_37090</name>
</gene>
<reference evidence="2" key="1">
    <citation type="journal article" date="2019" name="Int. J. Syst. Evol. Microbiol.">
        <title>The Global Catalogue of Microorganisms (GCM) 10K type strain sequencing project: providing services to taxonomists for standard genome sequencing and annotation.</title>
        <authorList>
            <consortium name="The Broad Institute Genomics Platform"/>
            <consortium name="The Broad Institute Genome Sequencing Center for Infectious Disease"/>
            <person name="Wu L."/>
            <person name="Ma J."/>
        </authorList>
    </citation>
    <scope>NUCLEOTIDE SEQUENCE [LARGE SCALE GENOMIC DNA]</scope>
    <source>
        <strain evidence="2">JCM 14370</strain>
    </source>
</reference>
<protein>
    <submittedName>
        <fullName evidence="1">Uncharacterized protein</fullName>
    </submittedName>
</protein>